<proteinExistence type="predicted"/>
<dbReference type="Proteomes" id="UP001163321">
    <property type="component" value="Chromosome 1"/>
</dbReference>
<keyword evidence="2" id="KW-1185">Reference proteome</keyword>
<organism evidence="1 2">
    <name type="scientific">Peronosclerospora sorghi</name>
    <dbReference type="NCBI Taxonomy" id="230839"/>
    <lineage>
        <taxon>Eukaryota</taxon>
        <taxon>Sar</taxon>
        <taxon>Stramenopiles</taxon>
        <taxon>Oomycota</taxon>
        <taxon>Peronosporomycetes</taxon>
        <taxon>Peronosporales</taxon>
        <taxon>Peronosporaceae</taxon>
        <taxon>Peronosclerospora</taxon>
    </lineage>
</organism>
<protein>
    <submittedName>
        <fullName evidence="1">Uncharacterized protein</fullName>
    </submittedName>
</protein>
<name>A0ACC0WX64_9STRA</name>
<evidence type="ECO:0000313" key="1">
    <source>
        <dbReference type="EMBL" id="KAI9922576.1"/>
    </source>
</evidence>
<dbReference type="EMBL" id="CM047580">
    <property type="protein sequence ID" value="KAI9922576.1"/>
    <property type="molecule type" value="Genomic_DNA"/>
</dbReference>
<gene>
    <name evidence="1" type="ORF">PsorP6_000892</name>
</gene>
<reference evidence="1 2" key="1">
    <citation type="journal article" date="2022" name="bioRxiv">
        <title>The genome of the oomycete Peronosclerospora sorghi, a cosmopolitan pathogen of maize and sorghum, is inflated with dispersed pseudogenes.</title>
        <authorList>
            <person name="Fletcher K."/>
            <person name="Martin F."/>
            <person name="Isakeit T."/>
            <person name="Cavanaugh K."/>
            <person name="Magill C."/>
            <person name="Michelmore R."/>
        </authorList>
    </citation>
    <scope>NUCLEOTIDE SEQUENCE [LARGE SCALE GENOMIC DNA]</scope>
    <source>
        <strain evidence="1">P6</strain>
    </source>
</reference>
<accession>A0ACC0WX64</accession>
<evidence type="ECO:0000313" key="2">
    <source>
        <dbReference type="Proteomes" id="UP001163321"/>
    </source>
</evidence>
<comment type="caution">
    <text evidence="1">The sequence shown here is derived from an EMBL/GenBank/DDBJ whole genome shotgun (WGS) entry which is preliminary data.</text>
</comment>
<sequence>MWTAGTRFLTFIVHPQGKKSRPPRMGHCTSVRTQQHPRQSCTDHSIRLGGSQRSPIGHGGPHDWMETRMHTFPWHRLRSRTVIMVLTRPSRCSMSCITVFFDGRRWGLSKLPPVPCISSVCEACDHELLAKPNERALPKR</sequence>